<dbReference type="PANTHER" id="PTHR43386:SF1">
    <property type="entry name" value="D,D-DIPEPTIDE TRANSPORT SYSTEM PERMEASE PROTEIN DDPC-RELATED"/>
    <property type="match status" value="1"/>
</dbReference>
<comment type="subcellular location">
    <subcellularLocation>
        <location evidence="1 7">Cell membrane</location>
        <topology evidence="1 7">Multi-pass membrane protein</topology>
    </subcellularLocation>
</comment>
<sequence>MYGRLDLSAKVSFWIVLALVVIAILAPEIAPYEPAQEHYDRSLVGPSLQHPLGTDLTGRDILSRMIYGARISLFVGISAVTIAMAIGIPIGSIAGYVGGWTDEVLMRAMDILISFPALVIALALVGTLGASLQNVILVIGVVYSPQYARLIRGEVLSVKEEEYVEAARNTGLSNTKIVTKHVIPNSMAPVLVQATFHVATAILFEASLSFLGLGIQPPTATWGVMIADGRNYLPSEWWISTFPGIAIMIVVLAFNLLGDGLRDEFDPRDETQGGPNT</sequence>
<dbReference type="Pfam" id="PF12911">
    <property type="entry name" value="OppC_N"/>
    <property type="match status" value="1"/>
</dbReference>
<organism evidence="9 10">
    <name type="scientific">Natronosalvus hydrolyticus</name>
    <dbReference type="NCBI Taxonomy" id="2979988"/>
    <lineage>
        <taxon>Archaea</taxon>
        <taxon>Methanobacteriati</taxon>
        <taxon>Methanobacteriota</taxon>
        <taxon>Stenosarchaea group</taxon>
        <taxon>Halobacteria</taxon>
        <taxon>Halobacteriales</taxon>
        <taxon>Natrialbaceae</taxon>
        <taxon>Natronosalvus</taxon>
    </lineage>
</organism>
<reference evidence="9 10" key="1">
    <citation type="submission" date="2022-09" db="EMBL/GenBank/DDBJ databases">
        <title>Enrichment on poylsaccharides allowed isolation of novel metabolic and taxonomic groups of Haloarchaea.</title>
        <authorList>
            <person name="Sorokin D.Y."/>
            <person name="Elcheninov A.G."/>
            <person name="Khizhniak T.V."/>
            <person name="Kolganova T.V."/>
            <person name="Kublanov I.V."/>
        </authorList>
    </citation>
    <scope>NUCLEOTIDE SEQUENCE [LARGE SCALE GENOMIC DNA]</scope>
    <source>
        <strain evidence="9 10">AArc-curdl1</strain>
    </source>
</reference>
<evidence type="ECO:0000256" key="6">
    <source>
        <dbReference type="ARBA" id="ARBA00023136"/>
    </source>
</evidence>
<dbReference type="SUPFAM" id="SSF161098">
    <property type="entry name" value="MetI-like"/>
    <property type="match status" value="1"/>
</dbReference>
<feature type="transmembrane region" description="Helical" evidence="7">
    <location>
        <begin position="12"/>
        <end position="32"/>
    </location>
</feature>
<dbReference type="Gene3D" id="1.10.3720.10">
    <property type="entry name" value="MetI-like"/>
    <property type="match status" value="1"/>
</dbReference>
<evidence type="ECO:0000256" key="3">
    <source>
        <dbReference type="ARBA" id="ARBA00022475"/>
    </source>
</evidence>
<dbReference type="GO" id="GO:0055085">
    <property type="term" value="P:transmembrane transport"/>
    <property type="evidence" value="ECO:0007669"/>
    <property type="project" value="InterPro"/>
</dbReference>
<dbReference type="InterPro" id="IPR000515">
    <property type="entry name" value="MetI-like"/>
</dbReference>
<dbReference type="Pfam" id="PF00528">
    <property type="entry name" value="BPD_transp_1"/>
    <property type="match status" value="1"/>
</dbReference>
<evidence type="ECO:0000256" key="7">
    <source>
        <dbReference type="RuleBase" id="RU363032"/>
    </source>
</evidence>
<evidence type="ECO:0000256" key="2">
    <source>
        <dbReference type="ARBA" id="ARBA00022448"/>
    </source>
</evidence>
<evidence type="ECO:0000259" key="8">
    <source>
        <dbReference type="PROSITE" id="PS50928"/>
    </source>
</evidence>
<accession>A0AAP2Z6W3</accession>
<gene>
    <name evidence="9" type="ORF">OB919_04675</name>
</gene>
<feature type="domain" description="ABC transmembrane type-1" evidence="8">
    <location>
        <begin position="69"/>
        <end position="258"/>
    </location>
</feature>
<dbReference type="InterPro" id="IPR025966">
    <property type="entry name" value="OppC_N"/>
</dbReference>
<dbReference type="InterPro" id="IPR050366">
    <property type="entry name" value="BP-dependent_transpt_permease"/>
</dbReference>
<proteinExistence type="inferred from homology"/>
<feature type="transmembrane region" description="Helical" evidence="7">
    <location>
        <begin position="237"/>
        <end position="258"/>
    </location>
</feature>
<dbReference type="Proteomes" id="UP001321047">
    <property type="component" value="Unassembled WGS sequence"/>
</dbReference>
<dbReference type="PROSITE" id="PS50928">
    <property type="entry name" value="ABC_TM1"/>
    <property type="match status" value="1"/>
</dbReference>
<evidence type="ECO:0000313" key="9">
    <source>
        <dbReference type="EMBL" id="MCU4751283.1"/>
    </source>
</evidence>
<evidence type="ECO:0000256" key="5">
    <source>
        <dbReference type="ARBA" id="ARBA00022989"/>
    </source>
</evidence>
<dbReference type="RefSeq" id="WP_342806891.1">
    <property type="nucleotide sequence ID" value="NZ_JAOPJZ010000002.1"/>
</dbReference>
<keyword evidence="5 7" id="KW-1133">Transmembrane helix</keyword>
<dbReference type="PANTHER" id="PTHR43386">
    <property type="entry name" value="OLIGOPEPTIDE TRANSPORT SYSTEM PERMEASE PROTEIN APPC"/>
    <property type="match status" value="1"/>
</dbReference>
<keyword evidence="2 7" id="KW-0813">Transport</keyword>
<dbReference type="EMBL" id="JAOPJZ010000002">
    <property type="protein sequence ID" value="MCU4751283.1"/>
    <property type="molecule type" value="Genomic_DNA"/>
</dbReference>
<evidence type="ECO:0000256" key="4">
    <source>
        <dbReference type="ARBA" id="ARBA00022692"/>
    </source>
</evidence>
<dbReference type="AlphaFoldDB" id="A0AAP2Z6W3"/>
<feature type="transmembrane region" description="Helical" evidence="7">
    <location>
        <begin position="71"/>
        <end position="97"/>
    </location>
</feature>
<evidence type="ECO:0000256" key="1">
    <source>
        <dbReference type="ARBA" id="ARBA00004651"/>
    </source>
</evidence>
<dbReference type="GO" id="GO:0005886">
    <property type="term" value="C:plasma membrane"/>
    <property type="evidence" value="ECO:0007669"/>
    <property type="project" value="UniProtKB-SubCell"/>
</dbReference>
<keyword evidence="6 7" id="KW-0472">Membrane</keyword>
<dbReference type="CDD" id="cd06261">
    <property type="entry name" value="TM_PBP2"/>
    <property type="match status" value="1"/>
</dbReference>
<keyword evidence="10" id="KW-1185">Reference proteome</keyword>
<comment type="caution">
    <text evidence="9">The sequence shown here is derived from an EMBL/GenBank/DDBJ whole genome shotgun (WGS) entry which is preliminary data.</text>
</comment>
<protein>
    <submittedName>
        <fullName evidence="9">ABC transporter permease</fullName>
    </submittedName>
</protein>
<feature type="transmembrane region" description="Helical" evidence="7">
    <location>
        <begin position="190"/>
        <end position="217"/>
    </location>
</feature>
<evidence type="ECO:0000313" key="10">
    <source>
        <dbReference type="Proteomes" id="UP001321047"/>
    </source>
</evidence>
<name>A0AAP2Z6W3_9EURY</name>
<keyword evidence="3" id="KW-1003">Cell membrane</keyword>
<feature type="transmembrane region" description="Helical" evidence="7">
    <location>
        <begin position="117"/>
        <end position="143"/>
    </location>
</feature>
<keyword evidence="4 7" id="KW-0812">Transmembrane</keyword>
<dbReference type="InterPro" id="IPR035906">
    <property type="entry name" value="MetI-like_sf"/>
</dbReference>
<comment type="similarity">
    <text evidence="7">Belongs to the binding-protein-dependent transport system permease family.</text>
</comment>